<dbReference type="Gramene" id="OIW10744">
    <property type="protein sequence ID" value="OIW10744"/>
    <property type="gene ID" value="TanjilG_27690"/>
</dbReference>
<evidence type="ECO:0000313" key="2">
    <source>
        <dbReference type="Proteomes" id="UP000188354"/>
    </source>
</evidence>
<dbReference type="AlphaFoldDB" id="A0A4P1RGY3"/>
<dbReference type="Proteomes" id="UP000188354">
    <property type="component" value="Chromosome LG06"/>
</dbReference>
<protein>
    <submittedName>
        <fullName evidence="1">Uncharacterized protein</fullName>
    </submittedName>
</protein>
<dbReference type="EMBL" id="CM007366">
    <property type="protein sequence ID" value="OIW10744.1"/>
    <property type="molecule type" value="Genomic_DNA"/>
</dbReference>
<sequence length="94" mass="10503">MLTNYLFVLILEQVNQCYKLLLKQLFCHEGVHNLGQKRICLSGPTDSGGGVMDASFSYDSSNDSWTVASSVSVEPVFKRSNGQDHWTRTCECLP</sequence>
<reference evidence="1 2" key="1">
    <citation type="journal article" date="2017" name="Plant Biotechnol. J.">
        <title>A comprehensive draft genome sequence for lupin (Lupinus angustifolius), an emerging health food: insights into plant-microbe interactions and legume evolution.</title>
        <authorList>
            <person name="Hane J.K."/>
            <person name="Ming Y."/>
            <person name="Kamphuis L.G."/>
            <person name="Nelson M.N."/>
            <person name="Garg G."/>
            <person name="Atkins C.A."/>
            <person name="Bayer P.E."/>
            <person name="Bravo A."/>
            <person name="Bringans S."/>
            <person name="Cannon S."/>
            <person name="Edwards D."/>
            <person name="Foley R."/>
            <person name="Gao L.L."/>
            <person name="Harrison M.J."/>
            <person name="Huang W."/>
            <person name="Hurgobin B."/>
            <person name="Li S."/>
            <person name="Liu C.W."/>
            <person name="McGrath A."/>
            <person name="Morahan G."/>
            <person name="Murray J."/>
            <person name="Weller J."/>
            <person name="Jian J."/>
            <person name="Singh K.B."/>
        </authorList>
    </citation>
    <scope>NUCLEOTIDE SEQUENCE [LARGE SCALE GENOMIC DNA]</scope>
    <source>
        <strain evidence="2">cv. Tanjil</strain>
        <tissue evidence="1">Whole plant</tissue>
    </source>
</reference>
<evidence type="ECO:0000313" key="1">
    <source>
        <dbReference type="EMBL" id="OIW10744.1"/>
    </source>
</evidence>
<name>A0A4P1RGY3_LUPAN</name>
<proteinExistence type="predicted"/>
<keyword evidence="2" id="KW-1185">Reference proteome</keyword>
<dbReference type="STRING" id="3871.A0A4P1RGY3"/>
<accession>A0A4P1RGY3</accession>
<gene>
    <name evidence="1" type="ORF">TanjilG_27690</name>
</gene>
<organism evidence="1 2">
    <name type="scientific">Lupinus angustifolius</name>
    <name type="common">Narrow-leaved blue lupine</name>
    <dbReference type="NCBI Taxonomy" id="3871"/>
    <lineage>
        <taxon>Eukaryota</taxon>
        <taxon>Viridiplantae</taxon>
        <taxon>Streptophyta</taxon>
        <taxon>Embryophyta</taxon>
        <taxon>Tracheophyta</taxon>
        <taxon>Spermatophyta</taxon>
        <taxon>Magnoliopsida</taxon>
        <taxon>eudicotyledons</taxon>
        <taxon>Gunneridae</taxon>
        <taxon>Pentapetalae</taxon>
        <taxon>rosids</taxon>
        <taxon>fabids</taxon>
        <taxon>Fabales</taxon>
        <taxon>Fabaceae</taxon>
        <taxon>Papilionoideae</taxon>
        <taxon>50 kb inversion clade</taxon>
        <taxon>genistoids sensu lato</taxon>
        <taxon>core genistoids</taxon>
        <taxon>Genisteae</taxon>
        <taxon>Lupinus</taxon>
    </lineage>
</organism>